<feature type="transmembrane region" description="Helical" evidence="8">
    <location>
        <begin position="249"/>
        <end position="269"/>
    </location>
</feature>
<dbReference type="EMBL" id="JACIEN010000004">
    <property type="protein sequence ID" value="MBB4018415.1"/>
    <property type="molecule type" value="Genomic_DNA"/>
</dbReference>
<evidence type="ECO:0000313" key="11">
    <source>
        <dbReference type="Proteomes" id="UP000577362"/>
    </source>
</evidence>
<keyword evidence="3 8" id="KW-0813">Transport</keyword>
<feature type="transmembrane region" description="Helical" evidence="8">
    <location>
        <begin position="371"/>
        <end position="390"/>
    </location>
</feature>
<accession>A0A840BYK2</accession>
<feature type="transmembrane region" description="Helical" evidence="8">
    <location>
        <begin position="169"/>
        <end position="192"/>
    </location>
</feature>
<comment type="similarity">
    <text evidence="2 8">Belongs to the major facilitator superfamily. Bcr/CmlA family.</text>
</comment>
<keyword evidence="4" id="KW-1003">Cell membrane</keyword>
<keyword evidence="11" id="KW-1185">Reference proteome</keyword>
<dbReference type="NCBIfam" id="NF033134">
    <property type="entry name" value="cmlA_floR"/>
    <property type="match status" value="1"/>
</dbReference>
<evidence type="ECO:0000313" key="10">
    <source>
        <dbReference type="EMBL" id="MBB4018415.1"/>
    </source>
</evidence>
<evidence type="ECO:0000256" key="3">
    <source>
        <dbReference type="ARBA" id="ARBA00022448"/>
    </source>
</evidence>
<dbReference type="Proteomes" id="UP000577362">
    <property type="component" value="Unassembled WGS sequence"/>
</dbReference>
<dbReference type="CDD" id="cd17320">
    <property type="entry name" value="MFS_MdfA_MDR_like"/>
    <property type="match status" value="1"/>
</dbReference>
<dbReference type="PROSITE" id="PS50850">
    <property type="entry name" value="MFS"/>
    <property type="match status" value="1"/>
</dbReference>
<feature type="transmembrane region" description="Helical" evidence="8">
    <location>
        <begin position="82"/>
        <end position="105"/>
    </location>
</feature>
<feature type="transmembrane region" description="Helical" evidence="8">
    <location>
        <begin position="140"/>
        <end position="163"/>
    </location>
</feature>
<evidence type="ECO:0000256" key="2">
    <source>
        <dbReference type="ARBA" id="ARBA00006236"/>
    </source>
</evidence>
<evidence type="ECO:0000256" key="8">
    <source>
        <dbReference type="RuleBase" id="RU365088"/>
    </source>
</evidence>
<dbReference type="Gene3D" id="1.20.1720.10">
    <property type="entry name" value="Multidrug resistance protein D"/>
    <property type="match status" value="1"/>
</dbReference>
<gene>
    <name evidence="10" type="ORF">GGR16_003462</name>
</gene>
<feature type="transmembrane region" description="Helical" evidence="8">
    <location>
        <begin position="111"/>
        <end position="128"/>
    </location>
</feature>
<keyword evidence="5 8" id="KW-0812">Transmembrane</keyword>
<name>A0A840BYK2_9HYPH</name>
<dbReference type="RefSeq" id="WP_183317375.1">
    <property type="nucleotide sequence ID" value="NZ_JACIEN010000004.1"/>
</dbReference>
<dbReference type="PANTHER" id="PTHR23502">
    <property type="entry name" value="MAJOR FACILITATOR SUPERFAMILY"/>
    <property type="match status" value="1"/>
</dbReference>
<evidence type="ECO:0000256" key="6">
    <source>
        <dbReference type="ARBA" id="ARBA00022989"/>
    </source>
</evidence>
<feature type="transmembrane region" description="Helical" evidence="8">
    <location>
        <begin position="9"/>
        <end position="30"/>
    </location>
</feature>
<keyword evidence="6 8" id="KW-1133">Transmembrane helix</keyword>
<dbReference type="PANTHER" id="PTHR23502:SF132">
    <property type="entry name" value="POLYAMINE TRANSPORTER 2-RELATED"/>
    <property type="match status" value="1"/>
</dbReference>
<evidence type="ECO:0000256" key="1">
    <source>
        <dbReference type="ARBA" id="ARBA00004651"/>
    </source>
</evidence>
<dbReference type="InterPro" id="IPR020846">
    <property type="entry name" value="MFS_dom"/>
</dbReference>
<dbReference type="InterPro" id="IPR036259">
    <property type="entry name" value="MFS_trans_sf"/>
</dbReference>
<evidence type="ECO:0000256" key="4">
    <source>
        <dbReference type="ARBA" id="ARBA00022475"/>
    </source>
</evidence>
<dbReference type="InterPro" id="IPR011701">
    <property type="entry name" value="MFS"/>
</dbReference>
<reference evidence="10 11" key="1">
    <citation type="submission" date="2020-08" db="EMBL/GenBank/DDBJ databases">
        <title>Genomic Encyclopedia of Type Strains, Phase IV (KMG-IV): sequencing the most valuable type-strain genomes for metagenomic binning, comparative biology and taxonomic classification.</title>
        <authorList>
            <person name="Goeker M."/>
        </authorList>
    </citation>
    <scope>NUCLEOTIDE SEQUENCE [LARGE SCALE GENOMIC DNA]</scope>
    <source>
        <strain evidence="10 11">DSM 103737</strain>
    </source>
</reference>
<sequence>MPRQNTRPWAYGLPAALMLLAPFNILASLGMDIYLPVIPAMPGILGTTPAVVQMTLTLYMIMLGVGQIVFGPLSDRLGRRPVLIGGAVLFALASFALAATTSAPLFVSLRVLQAVGASAALVAVFATVRDVYAEKPESAVVYSLMNAMLAFVPALGPIAGALIATTFGWPAIFVALGAPAIAMLTVALPAWHETRPQRHERERPAFGPVLRSPAFWTYTAGFGTAMGTFFVFFSTAPRVLIDGAGFSELGFSLAFASVAVVMIGTARLAGRVVGRWGIAGTALRGLTLLILGAGLLLPGQFLATPSFWSFVAPMWVMAVGIVFITSVTANGALQEFGAIAGTAVALHFCVQSLITGLVGTGFVIALGGDTAWPLIGYSAGMAALTLTALLRLGRRRSRPQPV</sequence>
<evidence type="ECO:0000259" key="9">
    <source>
        <dbReference type="PROSITE" id="PS50850"/>
    </source>
</evidence>
<feature type="domain" description="Major facilitator superfamily (MFS) profile" evidence="9">
    <location>
        <begin position="16"/>
        <end position="396"/>
    </location>
</feature>
<feature type="transmembrane region" description="Helical" evidence="8">
    <location>
        <begin position="307"/>
        <end position="329"/>
    </location>
</feature>
<keyword evidence="8" id="KW-0997">Cell inner membrane</keyword>
<dbReference type="InterPro" id="IPR004812">
    <property type="entry name" value="Efflux_drug-R_Bcr/CmlA"/>
</dbReference>
<feature type="transmembrane region" description="Helical" evidence="8">
    <location>
        <begin position="281"/>
        <end position="301"/>
    </location>
</feature>
<dbReference type="NCBIfam" id="TIGR00710">
    <property type="entry name" value="efflux_Bcr_CflA"/>
    <property type="match status" value="1"/>
</dbReference>
<dbReference type="GO" id="GO:0042910">
    <property type="term" value="F:xenobiotic transmembrane transporter activity"/>
    <property type="evidence" value="ECO:0007669"/>
    <property type="project" value="InterPro"/>
</dbReference>
<keyword evidence="7 8" id="KW-0472">Membrane</keyword>
<feature type="transmembrane region" description="Helical" evidence="8">
    <location>
        <begin position="50"/>
        <end position="70"/>
    </location>
</feature>
<dbReference type="Pfam" id="PF07690">
    <property type="entry name" value="MFS_1"/>
    <property type="match status" value="1"/>
</dbReference>
<comment type="subcellular location">
    <subcellularLocation>
        <location evidence="8">Cell inner membrane</location>
        <topology evidence="8">Multi-pass membrane protein</topology>
    </subcellularLocation>
    <subcellularLocation>
        <location evidence="1">Cell membrane</location>
        <topology evidence="1">Multi-pass membrane protein</topology>
    </subcellularLocation>
</comment>
<comment type="caution">
    <text evidence="10">The sequence shown here is derived from an EMBL/GenBank/DDBJ whole genome shotgun (WGS) entry which is preliminary data.</text>
</comment>
<protein>
    <recommendedName>
        <fullName evidence="8">Bcr/CflA family efflux transporter</fullName>
    </recommendedName>
</protein>
<proteinExistence type="inferred from homology"/>
<feature type="transmembrane region" description="Helical" evidence="8">
    <location>
        <begin position="336"/>
        <end position="365"/>
    </location>
</feature>
<evidence type="ECO:0000256" key="7">
    <source>
        <dbReference type="ARBA" id="ARBA00023136"/>
    </source>
</evidence>
<evidence type="ECO:0000256" key="5">
    <source>
        <dbReference type="ARBA" id="ARBA00022692"/>
    </source>
</evidence>
<dbReference type="GO" id="GO:1990961">
    <property type="term" value="P:xenobiotic detoxification by transmembrane export across the plasma membrane"/>
    <property type="evidence" value="ECO:0007669"/>
    <property type="project" value="InterPro"/>
</dbReference>
<organism evidence="10 11">
    <name type="scientific">Chelatococcus caeni</name>
    <dbReference type="NCBI Taxonomy" id="1348468"/>
    <lineage>
        <taxon>Bacteria</taxon>
        <taxon>Pseudomonadati</taxon>
        <taxon>Pseudomonadota</taxon>
        <taxon>Alphaproteobacteria</taxon>
        <taxon>Hyphomicrobiales</taxon>
        <taxon>Chelatococcaceae</taxon>
        <taxon>Chelatococcus</taxon>
    </lineage>
</organism>
<dbReference type="SUPFAM" id="SSF103473">
    <property type="entry name" value="MFS general substrate transporter"/>
    <property type="match status" value="1"/>
</dbReference>
<dbReference type="GO" id="GO:0005886">
    <property type="term" value="C:plasma membrane"/>
    <property type="evidence" value="ECO:0007669"/>
    <property type="project" value="UniProtKB-SubCell"/>
</dbReference>
<feature type="transmembrane region" description="Helical" evidence="8">
    <location>
        <begin position="213"/>
        <end position="237"/>
    </location>
</feature>
<dbReference type="AlphaFoldDB" id="A0A840BYK2"/>